<dbReference type="Proteomes" id="UP001219518">
    <property type="component" value="Unassembled WGS sequence"/>
</dbReference>
<dbReference type="AlphaFoldDB" id="A0AAE1HD64"/>
<organism evidence="13 14">
    <name type="scientific">Frankliniella fusca</name>
    <dbReference type="NCBI Taxonomy" id="407009"/>
    <lineage>
        <taxon>Eukaryota</taxon>
        <taxon>Metazoa</taxon>
        <taxon>Ecdysozoa</taxon>
        <taxon>Arthropoda</taxon>
        <taxon>Hexapoda</taxon>
        <taxon>Insecta</taxon>
        <taxon>Pterygota</taxon>
        <taxon>Neoptera</taxon>
        <taxon>Paraneoptera</taxon>
        <taxon>Thysanoptera</taxon>
        <taxon>Terebrantia</taxon>
        <taxon>Thripoidea</taxon>
        <taxon>Thripidae</taxon>
        <taxon>Frankliniella</taxon>
    </lineage>
</organism>
<evidence type="ECO:0000256" key="4">
    <source>
        <dbReference type="ARBA" id="ARBA00022692"/>
    </source>
</evidence>
<keyword evidence="9 10" id="KW-0807">Transducer</keyword>
<reference evidence="13" key="1">
    <citation type="submission" date="2021-07" db="EMBL/GenBank/DDBJ databases">
        <authorList>
            <person name="Catto M.A."/>
            <person name="Jacobson A."/>
            <person name="Kennedy G."/>
            <person name="Labadie P."/>
            <person name="Hunt B.G."/>
            <person name="Srinivasan R."/>
        </authorList>
    </citation>
    <scope>NUCLEOTIDE SEQUENCE</scope>
    <source>
        <strain evidence="13">PL_HMW_Pooled</strain>
        <tissue evidence="13">Head</tissue>
    </source>
</reference>
<comment type="caution">
    <text evidence="13">The sequence shown here is derived from an EMBL/GenBank/DDBJ whole genome shotgun (WGS) entry which is preliminary data.</text>
</comment>
<evidence type="ECO:0000256" key="10">
    <source>
        <dbReference type="RuleBase" id="RU000688"/>
    </source>
</evidence>
<feature type="transmembrane region" description="Helical" evidence="11">
    <location>
        <begin position="158"/>
        <end position="179"/>
    </location>
</feature>
<keyword evidence="4 10" id="KW-0812">Transmembrane</keyword>
<evidence type="ECO:0000313" key="13">
    <source>
        <dbReference type="EMBL" id="KAK3919157.1"/>
    </source>
</evidence>
<feature type="transmembrane region" description="Helical" evidence="11">
    <location>
        <begin position="12"/>
        <end position="35"/>
    </location>
</feature>
<dbReference type="SUPFAM" id="SSF81321">
    <property type="entry name" value="Family A G protein-coupled receptor-like"/>
    <property type="match status" value="1"/>
</dbReference>
<evidence type="ECO:0000256" key="2">
    <source>
        <dbReference type="ARBA" id="ARBA00010663"/>
    </source>
</evidence>
<dbReference type="GO" id="GO:0004995">
    <property type="term" value="F:tachykinin receptor activity"/>
    <property type="evidence" value="ECO:0007669"/>
    <property type="project" value="InterPro"/>
</dbReference>
<evidence type="ECO:0000256" key="7">
    <source>
        <dbReference type="ARBA" id="ARBA00023136"/>
    </source>
</evidence>
<dbReference type="PROSITE" id="PS50262">
    <property type="entry name" value="G_PROTEIN_RECEP_F1_2"/>
    <property type="match status" value="1"/>
</dbReference>
<keyword evidence="3" id="KW-1003">Cell membrane</keyword>
<feature type="domain" description="G-protein coupled receptors family 1 profile" evidence="12">
    <location>
        <begin position="1"/>
        <end position="216"/>
    </location>
</feature>
<evidence type="ECO:0000256" key="11">
    <source>
        <dbReference type="SAM" id="Phobius"/>
    </source>
</evidence>
<sequence length="272" mass="31116">MTNLEAGSVPIGLQVSFCQAVSVLVSAYTLVAISVDRYLAIMWPLRPRLSGRLSHGAMLLVWVFAVLTALPIPMVTRLTQPDSWHAHCGKWVCLEDWPSPLYRHYYTLALMSLQYFAPLTVLLYTYTKIAIVIWGKRTPGEAENLRDQRLAKAKRKMVTMMITVVAAFTICWLPFNMLVTVWTYNDSLSDQQWLPELYFAFHWLAMSHSCLNPLIYCWMNARFRQSFRSVLRCGSLKRRPAALQHVHATTGAGLTCTSFRSNRKTTYLEDAL</sequence>
<evidence type="ECO:0000259" key="12">
    <source>
        <dbReference type="PROSITE" id="PS50262"/>
    </source>
</evidence>
<evidence type="ECO:0000313" key="14">
    <source>
        <dbReference type="Proteomes" id="UP001219518"/>
    </source>
</evidence>
<feature type="transmembrane region" description="Helical" evidence="11">
    <location>
        <begin position="56"/>
        <end position="75"/>
    </location>
</feature>
<keyword evidence="5 11" id="KW-1133">Transmembrane helix</keyword>
<evidence type="ECO:0000256" key="8">
    <source>
        <dbReference type="ARBA" id="ARBA00023170"/>
    </source>
</evidence>
<comment type="similarity">
    <text evidence="2 10">Belongs to the G-protein coupled receptor 1 family.</text>
</comment>
<keyword evidence="8 10" id="KW-0675">Receptor</keyword>
<gene>
    <name evidence="13" type="ORF">KUF71_008306</name>
</gene>
<accession>A0AAE1HD64</accession>
<evidence type="ECO:0000256" key="6">
    <source>
        <dbReference type="ARBA" id="ARBA00023040"/>
    </source>
</evidence>
<dbReference type="PANTHER" id="PTHR24238">
    <property type="entry name" value="G-PROTEIN COUPLED RECEPTOR"/>
    <property type="match status" value="1"/>
</dbReference>
<dbReference type="InterPro" id="IPR000276">
    <property type="entry name" value="GPCR_Rhodpsn"/>
</dbReference>
<dbReference type="PRINTS" id="PR00244">
    <property type="entry name" value="NEUROKININR"/>
</dbReference>
<feature type="transmembrane region" description="Helical" evidence="11">
    <location>
        <begin position="199"/>
        <end position="219"/>
    </location>
</feature>
<protein>
    <submittedName>
        <fullName evidence="13">RYamide receptor</fullName>
    </submittedName>
</protein>
<reference evidence="13" key="2">
    <citation type="journal article" date="2023" name="BMC Genomics">
        <title>Pest status, molecular evolution, and epigenetic factors derived from the genome assembly of Frankliniella fusca, a thysanopteran phytovirus vector.</title>
        <authorList>
            <person name="Catto M.A."/>
            <person name="Labadie P.E."/>
            <person name="Jacobson A.L."/>
            <person name="Kennedy G.G."/>
            <person name="Srinivasan R."/>
            <person name="Hunt B.G."/>
        </authorList>
    </citation>
    <scope>NUCLEOTIDE SEQUENCE</scope>
    <source>
        <strain evidence="13">PL_HMW_Pooled</strain>
    </source>
</reference>
<keyword evidence="14" id="KW-1185">Reference proteome</keyword>
<evidence type="ECO:0000256" key="5">
    <source>
        <dbReference type="ARBA" id="ARBA00022989"/>
    </source>
</evidence>
<dbReference type="PROSITE" id="PS00237">
    <property type="entry name" value="G_PROTEIN_RECEP_F1_1"/>
    <property type="match status" value="1"/>
</dbReference>
<feature type="transmembrane region" description="Helical" evidence="11">
    <location>
        <begin position="105"/>
        <end position="127"/>
    </location>
</feature>
<name>A0AAE1HD64_9NEOP</name>
<keyword evidence="7 11" id="KW-0472">Membrane</keyword>
<dbReference type="InterPro" id="IPR017452">
    <property type="entry name" value="GPCR_Rhodpsn_7TM"/>
</dbReference>
<dbReference type="Gene3D" id="1.20.1070.10">
    <property type="entry name" value="Rhodopsin 7-helix transmembrane proteins"/>
    <property type="match status" value="1"/>
</dbReference>
<keyword evidence="6 10" id="KW-0297">G-protein coupled receptor</keyword>
<proteinExistence type="inferred from homology"/>
<evidence type="ECO:0000256" key="9">
    <source>
        <dbReference type="ARBA" id="ARBA00023224"/>
    </source>
</evidence>
<dbReference type="GO" id="GO:0005886">
    <property type="term" value="C:plasma membrane"/>
    <property type="evidence" value="ECO:0007669"/>
    <property type="project" value="UniProtKB-SubCell"/>
</dbReference>
<comment type="subcellular location">
    <subcellularLocation>
        <location evidence="1">Cell membrane</location>
        <topology evidence="1">Multi-pass membrane protein</topology>
    </subcellularLocation>
</comment>
<dbReference type="PANTHER" id="PTHR24238:SF73">
    <property type="entry name" value="RYAMIDE RECEPTOR"/>
    <property type="match status" value="1"/>
</dbReference>
<evidence type="ECO:0000256" key="1">
    <source>
        <dbReference type="ARBA" id="ARBA00004651"/>
    </source>
</evidence>
<evidence type="ECO:0000256" key="3">
    <source>
        <dbReference type="ARBA" id="ARBA00022475"/>
    </source>
</evidence>
<dbReference type="InterPro" id="IPR001681">
    <property type="entry name" value="Neurokn_rcpt"/>
</dbReference>
<dbReference type="EMBL" id="JAHWGI010000970">
    <property type="protein sequence ID" value="KAK3919157.1"/>
    <property type="molecule type" value="Genomic_DNA"/>
</dbReference>
<dbReference type="PRINTS" id="PR00237">
    <property type="entry name" value="GPCRRHODOPSN"/>
</dbReference>
<dbReference type="Pfam" id="PF00001">
    <property type="entry name" value="7tm_1"/>
    <property type="match status" value="1"/>
</dbReference>